<evidence type="ECO:0000313" key="2">
    <source>
        <dbReference type="Proteomes" id="UP000789739"/>
    </source>
</evidence>
<evidence type="ECO:0000313" key="1">
    <source>
        <dbReference type="EMBL" id="CAG8616197.1"/>
    </source>
</evidence>
<comment type="caution">
    <text evidence="1">The sequence shown here is derived from an EMBL/GenBank/DDBJ whole genome shotgun (WGS) entry which is preliminary data.</text>
</comment>
<dbReference type="OrthoDB" id="10675976at2759"/>
<dbReference type="Proteomes" id="UP000789739">
    <property type="component" value="Unassembled WGS sequence"/>
</dbReference>
<gene>
    <name evidence="1" type="ORF">PBRASI_LOCUS8446</name>
</gene>
<name>A0A9N9CV29_9GLOM</name>
<proteinExistence type="predicted"/>
<accession>A0A9N9CV29</accession>
<dbReference type="EMBL" id="CAJVPI010001511">
    <property type="protein sequence ID" value="CAG8616197.1"/>
    <property type="molecule type" value="Genomic_DNA"/>
</dbReference>
<sequence length="794" mass="91451">MDAELNPGKKRLKIPASACQSIEFTKGGEKFSYNIPEEIINEEVSETVPSSSSDSSDPDLTKLKELKVKATEFREKIINATEIDQGRFDETKKATEICNIFDNDRQFKDKKKYFLQKAKKADINETENIADIIKHVNESLIPTIETELGETFFETTADDSPTETIEIPLDTITGTGVAGVIINDGQDESIFVEGNMANPLTVEITGIGGKGNTKWIRGKNHFARYTIKPVEVEISDSMGSTRLIIIDEILLIYRVDNIEFPSITKKNEEAKKRALMVEIPNFITEDESRIFGSASVNTNIGKDEVIEAKAARYKSRDLEGFDELIKDIKKHKEFLELGEERRIEIINELVKNERPEVVAKKHIEAGGVSVGEGDVILEIEKQLILCEELDEDKVKKTIEIIKKSARRELVFLRTSNEEKWQNDLITEKTRDKIFYGEEGKLKLEDEEIKDCRQLLTDIQTILTKKEDDIKKGFLASEEWGKLNNSLTNASEDLKEIIKETDNKLLEKTSLAREYFEYYDIKEINNDNLAKAQEEEIKDYPPCREKETIKATYYRGFHLIYRKKEAVQKKLERIKKLAEKNFSDYQKIWEEIDKILKKNIETDYNLDPYDIPGSEDSETTPINLPFVPEKIKKDIQELKRLIPSEGNPAVSLSGETLSVVHQKVFAKNQELILGHLLKLEKKEFLEEFDNELTEMEKDAVKEETKNDVERQANTQELDNIVANRIVPNFNNLENDLLPDNLKSSDLFKILDDRYRNLKEQEFKSDFRKEKDAGLATDEEIKSYFELKFDKDTPPY</sequence>
<reference evidence="1" key="1">
    <citation type="submission" date="2021-06" db="EMBL/GenBank/DDBJ databases">
        <authorList>
            <person name="Kallberg Y."/>
            <person name="Tangrot J."/>
            <person name="Rosling A."/>
        </authorList>
    </citation>
    <scope>NUCLEOTIDE SEQUENCE</scope>
    <source>
        <strain evidence="1">BR232B</strain>
    </source>
</reference>
<protein>
    <submittedName>
        <fullName evidence="1">10546_t:CDS:1</fullName>
    </submittedName>
</protein>
<dbReference type="AlphaFoldDB" id="A0A9N9CV29"/>
<organism evidence="1 2">
    <name type="scientific">Paraglomus brasilianum</name>
    <dbReference type="NCBI Taxonomy" id="144538"/>
    <lineage>
        <taxon>Eukaryota</taxon>
        <taxon>Fungi</taxon>
        <taxon>Fungi incertae sedis</taxon>
        <taxon>Mucoromycota</taxon>
        <taxon>Glomeromycotina</taxon>
        <taxon>Glomeromycetes</taxon>
        <taxon>Paraglomerales</taxon>
        <taxon>Paraglomeraceae</taxon>
        <taxon>Paraglomus</taxon>
    </lineage>
</organism>
<keyword evidence="2" id="KW-1185">Reference proteome</keyword>